<name>A0A3Q1F7V9_9TELE</name>
<keyword evidence="3" id="KW-1185">Reference proteome</keyword>
<proteinExistence type="predicted"/>
<dbReference type="InParanoid" id="A0A3Q1F7V9"/>
<dbReference type="InterPro" id="IPR036048">
    <property type="entry name" value="Interleukin_8-like_sf"/>
</dbReference>
<reference evidence="2" key="2">
    <citation type="submission" date="2025-09" db="UniProtKB">
        <authorList>
            <consortium name="Ensembl"/>
        </authorList>
    </citation>
    <scope>IDENTIFICATION</scope>
</reference>
<evidence type="ECO:0000256" key="1">
    <source>
        <dbReference type="SAM" id="SignalP"/>
    </source>
</evidence>
<reference evidence="2" key="1">
    <citation type="submission" date="2025-08" db="UniProtKB">
        <authorList>
            <consortium name="Ensembl"/>
        </authorList>
    </citation>
    <scope>IDENTIFICATION</scope>
</reference>
<dbReference type="Gene3D" id="2.40.50.40">
    <property type="match status" value="1"/>
</dbReference>
<dbReference type="GeneTree" id="ENSGT00940000177288"/>
<protein>
    <recommendedName>
        <fullName evidence="4">Chemokine interleukin-8-like domain-containing protein</fullName>
    </recommendedName>
</protein>
<dbReference type="Proteomes" id="UP000257200">
    <property type="component" value="Unplaced"/>
</dbReference>
<evidence type="ECO:0000313" key="2">
    <source>
        <dbReference type="Ensembl" id="ENSAPOP00000011997.1"/>
    </source>
</evidence>
<dbReference type="SUPFAM" id="SSF54117">
    <property type="entry name" value="Interleukin 8-like chemokines"/>
    <property type="match status" value="1"/>
</dbReference>
<dbReference type="GO" id="GO:0006955">
    <property type="term" value="P:immune response"/>
    <property type="evidence" value="ECO:0007669"/>
    <property type="project" value="InterPro"/>
</dbReference>
<evidence type="ECO:0008006" key="4">
    <source>
        <dbReference type="Google" id="ProtNLM"/>
    </source>
</evidence>
<dbReference type="GO" id="GO:0008009">
    <property type="term" value="F:chemokine activity"/>
    <property type="evidence" value="ECO:0007669"/>
    <property type="project" value="InterPro"/>
</dbReference>
<feature type="signal peptide" evidence="1">
    <location>
        <begin position="1"/>
        <end position="24"/>
    </location>
</feature>
<dbReference type="Ensembl" id="ENSAPOT00000019745.1">
    <property type="protein sequence ID" value="ENSAPOP00000011997.1"/>
    <property type="gene ID" value="ENSAPOG00000014631.1"/>
</dbReference>
<sequence length="107" mass="12181">MSFFSSCGLTFLCITVLLVLPTQGEFLPNCCTTASTAYIKEAVNACYVQKKDQFRNCKIDAYINQIYCVDPNASWLPERLKKLESVSMKTTVVFENYICSYIVVFFV</sequence>
<organism evidence="2 3">
    <name type="scientific">Acanthochromis polyacanthus</name>
    <name type="common">spiny chromis</name>
    <dbReference type="NCBI Taxonomy" id="80966"/>
    <lineage>
        <taxon>Eukaryota</taxon>
        <taxon>Metazoa</taxon>
        <taxon>Chordata</taxon>
        <taxon>Craniata</taxon>
        <taxon>Vertebrata</taxon>
        <taxon>Euteleostomi</taxon>
        <taxon>Actinopterygii</taxon>
        <taxon>Neopterygii</taxon>
        <taxon>Teleostei</taxon>
        <taxon>Neoteleostei</taxon>
        <taxon>Acanthomorphata</taxon>
        <taxon>Ovalentaria</taxon>
        <taxon>Pomacentridae</taxon>
        <taxon>Acanthochromis</taxon>
    </lineage>
</organism>
<feature type="chain" id="PRO_5018739673" description="Chemokine interleukin-8-like domain-containing protein" evidence="1">
    <location>
        <begin position="25"/>
        <end position="107"/>
    </location>
</feature>
<dbReference type="AlphaFoldDB" id="A0A3Q1F7V9"/>
<accession>A0A3Q1F7V9</accession>
<keyword evidence="1" id="KW-0732">Signal</keyword>
<evidence type="ECO:0000313" key="3">
    <source>
        <dbReference type="Proteomes" id="UP000257200"/>
    </source>
</evidence>
<dbReference type="GO" id="GO:0005576">
    <property type="term" value="C:extracellular region"/>
    <property type="evidence" value="ECO:0007669"/>
    <property type="project" value="InterPro"/>
</dbReference>
<dbReference type="FunCoup" id="A0A3Q1F7V9">
    <property type="interactions" value="12"/>
</dbReference>